<evidence type="ECO:0000313" key="1">
    <source>
        <dbReference type="EMBL" id="QOX62838.1"/>
    </source>
</evidence>
<keyword evidence="1" id="KW-0418">Kinase</keyword>
<organism evidence="1 2">
    <name type="scientific">Anoxybacterium hadale</name>
    <dbReference type="NCBI Taxonomy" id="3408580"/>
    <lineage>
        <taxon>Bacteria</taxon>
        <taxon>Bacillati</taxon>
        <taxon>Bacillota</taxon>
        <taxon>Clostridia</taxon>
        <taxon>Peptostreptococcales</taxon>
        <taxon>Anaerovoracaceae</taxon>
        <taxon>Anoxybacterium</taxon>
    </lineage>
</organism>
<gene>
    <name evidence="1" type="ORF">FRZ06_05500</name>
</gene>
<proteinExistence type="predicted"/>
<protein>
    <submittedName>
        <fullName evidence="1">Carbohydrate kinase family protein</fullName>
    </submittedName>
</protein>
<keyword evidence="2" id="KW-1185">Reference proteome</keyword>
<keyword evidence="1" id="KW-0808">Transferase</keyword>
<evidence type="ECO:0000313" key="2">
    <source>
        <dbReference type="Proteomes" id="UP000594014"/>
    </source>
</evidence>
<sequence>MKDQIVSMGKICIDLIYSEVERVPKMGEEVFSKGFTMTMGGGPPATLVGLHRLGIPVQLGTFLGNGQFSILAQKQLDGYGVNYLNLYQGEEPEPLIITSVISSGTDRSFVSYQPEHPCEGEAERFCATEGQVYDLYKGSRIAYITLGYEDVWKRLKKEGSILVMDAAWEDNMHIDWYKDIFPYIDYFTPNEKEAPKLTGTKTPEEALDVLTEYIPNPIVKLSKDGCIIKEDGKTVHINAAPQFESVDATGAGDAFLAGLMYGIYKGYSTRDSVILGNITGGNCVTKIGCLTADLDEAGLLEYYSTFRR</sequence>
<dbReference type="Proteomes" id="UP000594014">
    <property type="component" value="Chromosome"/>
</dbReference>
<name>A0ACD1A8T9_9FIRM</name>
<accession>A0ACD1A8T9</accession>
<dbReference type="EMBL" id="CP042469">
    <property type="protein sequence ID" value="QOX62838.1"/>
    <property type="molecule type" value="Genomic_DNA"/>
</dbReference>
<reference evidence="1" key="1">
    <citation type="submission" date="2019-08" db="EMBL/GenBank/DDBJ databases">
        <title>Genome sequence of Clostridiales bacterium MT110.</title>
        <authorList>
            <person name="Cao J."/>
        </authorList>
    </citation>
    <scope>NUCLEOTIDE SEQUENCE</scope>
    <source>
        <strain evidence="1">MT110</strain>
    </source>
</reference>